<name>A0A068W7B5_ECHGR</name>
<reference evidence="1" key="2">
    <citation type="submission" date="2014-06" db="EMBL/GenBank/DDBJ databases">
        <authorList>
            <person name="Aslett M."/>
        </authorList>
    </citation>
    <scope>NUCLEOTIDE SEQUENCE</scope>
</reference>
<reference evidence="1 2" key="1">
    <citation type="journal article" date="2013" name="Nature">
        <title>The genomes of four tapeworm species reveal adaptations to parasitism.</title>
        <authorList>
            <person name="Tsai I.J."/>
            <person name="Zarowiecki M."/>
            <person name="Holroyd N."/>
            <person name="Garciarrubio A."/>
            <person name="Sanchez-Flores A."/>
            <person name="Brooks K.L."/>
            <person name="Tracey A."/>
            <person name="Bobes R.J."/>
            <person name="Fragoso G."/>
            <person name="Sciutto E."/>
            <person name="Aslett M."/>
            <person name="Beasley H."/>
            <person name="Bennett H.M."/>
            <person name="Cai J."/>
            <person name="Camicia F."/>
            <person name="Clark R."/>
            <person name="Cucher M."/>
            <person name="De Silva N."/>
            <person name="Day T.A."/>
            <person name="Deplazes P."/>
            <person name="Estrada K."/>
            <person name="Fernandez C."/>
            <person name="Holland P.W."/>
            <person name="Hou J."/>
            <person name="Hu S."/>
            <person name="Huckvale T."/>
            <person name="Hung S.S."/>
            <person name="Kamenetzky L."/>
            <person name="Keane J.A."/>
            <person name="Kiss F."/>
            <person name="Koziol U."/>
            <person name="Lambert O."/>
            <person name="Liu K."/>
            <person name="Luo X."/>
            <person name="Luo Y."/>
            <person name="Macchiaroli N."/>
            <person name="Nichol S."/>
            <person name="Paps J."/>
            <person name="Parkinson J."/>
            <person name="Pouchkina-Stantcheva N."/>
            <person name="Riddiford N."/>
            <person name="Rosenzvit M."/>
            <person name="Salinas G."/>
            <person name="Wasmuth J.D."/>
            <person name="Zamanian M."/>
            <person name="Zheng Y."/>
            <person name="Cai X."/>
            <person name="Soberon X."/>
            <person name="Olson P.D."/>
            <person name="Laclette J.P."/>
            <person name="Brehm K."/>
            <person name="Berriman M."/>
            <person name="Garciarrubio A."/>
            <person name="Bobes R.J."/>
            <person name="Fragoso G."/>
            <person name="Sanchez-Flores A."/>
            <person name="Estrada K."/>
            <person name="Cevallos M.A."/>
            <person name="Morett E."/>
            <person name="Gonzalez V."/>
            <person name="Portillo T."/>
            <person name="Ochoa-Leyva A."/>
            <person name="Jose M.V."/>
            <person name="Sciutto E."/>
            <person name="Landa A."/>
            <person name="Jimenez L."/>
            <person name="Valdes V."/>
            <person name="Carrero J.C."/>
            <person name="Larralde C."/>
            <person name="Morales-Montor J."/>
            <person name="Limon-Lason J."/>
            <person name="Soberon X."/>
            <person name="Laclette J.P."/>
        </authorList>
    </citation>
    <scope>NUCLEOTIDE SEQUENCE [LARGE SCALE GENOMIC DNA]</scope>
</reference>
<dbReference type="WBParaSite" id="EgrG_002016700">
    <property type="protein sequence ID" value="EgrG_002016700"/>
    <property type="gene ID" value="EgrG_002016700"/>
</dbReference>
<evidence type="ECO:0000313" key="3">
    <source>
        <dbReference type="WBParaSite" id="EgrG_002016700"/>
    </source>
</evidence>
<dbReference type="Proteomes" id="UP000492820">
    <property type="component" value="Unassembled WGS sequence"/>
</dbReference>
<evidence type="ECO:0000313" key="2">
    <source>
        <dbReference type="Proteomes" id="UP000492820"/>
    </source>
</evidence>
<evidence type="ECO:0000313" key="1">
    <source>
        <dbReference type="EMBL" id="CDS15526.1"/>
    </source>
</evidence>
<gene>
    <name evidence="1" type="ORF">EgrG_002016700</name>
</gene>
<protein>
    <submittedName>
        <fullName evidence="3">CD22</fullName>
    </submittedName>
</protein>
<accession>A0A068W7B5</accession>
<dbReference type="OrthoDB" id="540662at2759"/>
<sequence length="92" mass="10584">MAVTFLFAPVHWYVIEEPRSTSCVVEPSNRPEPQCLTSDSKTIELQHHENMKVSCRLTSDHATKKKYDLLRLTPSASLNNVTLPLRQQQVYE</sequence>
<dbReference type="EMBL" id="LK028576">
    <property type="protein sequence ID" value="CDS15526.1"/>
    <property type="molecule type" value="Genomic_DNA"/>
</dbReference>
<dbReference type="AlphaFoldDB" id="A0A068W7B5"/>
<proteinExistence type="predicted"/>
<organism evidence="1">
    <name type="scientific">Echinococcus granulosus</name>
    <name type="common">Hydatid tapeworm</name>
    <dbReference type="NCBI Taxonomy" id="6210"/>
    <lineage>
        <taxon>Eukaryota</taxon>
        <taxon>Metazoa</taxon>
        <taxon>Spiralia</taxon>
        <taxon>Lophotrochozoa</taxon>
        <taxon>Platyhelminthes</taxon>
        <taxon>Cestoda</taxon>
        <taxon>Eucestoda</taxon>
        <taxon>Cyclophyllidea</taxon>
        <taxon>Taeniidae</taxon>
        <taxon>Echinococcus</taxon>
        <taxon>Echinococcus granulosus group</taxon>
    </lineage>
</organism>
<reference evidence="3" key="3">
    <citation type="submission" date="2020-10" db="UniProtKB">
        <authorList>
            <consortium name="WormBaseParasite"/>
        </authorList>
    </citation>
    <scope>IDENTIFICATION</scope>
</reference>